<organism evidence="3 4">
    <name type="scientific">Blepharisma stoltei</name>
    <dbReference type="NCBI Taxonomy" id="1481888"/>
    <lineage>
        <taxon>Eukaryota</taxon>
        <taxon>Sar</taxon>
        <taxon>Alveolata</taxon>
        <taxon>Ciliophora</taxon>
        <taxon>Postciliodesmatophora</taxon>
        <taxon>Heterotrichea</taxon>
        <taxon>Heterotrichida</taxon>
        <taxon>Blepharismidae</taxon>
        <taxon>Blepharisma</taxon>
    </lineage>
</organism>
<feature type="compositionally biased region" description="Basic and acidic residues" evidence="2">
    <location>
        <begin position="328"/>
        <end position="344"/>
    </location>
</feature>
<dbReference type="AlphaFoldDB" id="A0AAU9K7C6"/>
<feature type="region of interest" description="Disordered" evidence="2">
    <location>
        <begin position="328"/>
        <end position="374"/>
    </location>
</feature>
<accession>A0AAU9K7C6</accession>
<dbReference type="Proteomes" id="UP001162131">
    <property type="component" value="Unassembled WGS sequence"/>
</dbReference>
<dbReference type="EMBL" id="CAJZBQ010000056">
    <property type="protein sequence ID" value="CAG9333010.1"/>
    <property type="molecule type" value="Genomic_DNA"/>
</dbReference>
<sequence length="374" mass="43980">MSSKFNEKDIDGTNEENLKEIEIKPQNKRPKLFGEDGKISSDVRRDLKKTEHYRTSQGFTPFDPDIVKEQLQQVTWGFGEDAENEVISKEDMIFYEEVLDLNKLKNRKGLTDKQRKTIRQLEAANEKVGNFAKELENLHKKTQEGLTQGQTRRMEQLAERLEEMQGERDMIEEKLRSSFFDSYQPFKKKVKGEYDYSSDEDEFYDRAKNNPKIVQESSTEELQEKLGKLLNERLQVRIEIEKSNQEEEFDAEDTLDAYMNENSVVLKRENLDRLAMKLRDLNSKIDEIYAVKPGLCPKQKEEIKIIEEVSKEEDKEIRDGLKKRRVYGAEEKPVPRNEEIKANDLDFYDENESWMPPEGQTGDGRTNLNEKYGY</sequence>
<proteinExistence type="predicted"/>
<feature type="region of interest" description="Disordered" evidence="2">
    <location>
        <begin position="1"/>
        <end position="37"/>
    </location>
</feature>
<keyword evidence="4" id="KW-1185">Reference proteome</keyword>
<feature type="coiled-coil region" evidence="1">
    <location>
        <begin position="219"/>
        <end position="246"/>
    </location>
</feature>
<feature type="compositionally biased region" description="Polar residues" evidence="2">
    <location>
        <begin position="363"/>
        <end position="374"/>
    </location>
</feature>
<name>A0AAU9K7C6_9CILI</name>
<feature type="coiled-coil region" evidence="1">
    <location>
        <begin position="107"/>
        <end position="174"/>
    </location>
</feature>
<evidence type="ECO:0000313" key="4">
    <source>
        <dbReference type="Proteomes" id="UP001162131"/>
    </source>
</evidence>
<evidence type="ECO:0000313" key="3">
    <source>
        <dbReference type="EMBL" id="CAG9333010.1"/>
    </source>
</evidence>
<evidence type="ECO:0000256" key="2">
    <source>
        <dbReference type="SAM" id="MobiDB-lite"/>
    </source>
</evidence>
<keyword evidence="1" id="KW-0175">Coiled coil</keyword>
<reference evidence="3" key="1">
    <citation type="submission" date="2021-09" db="EMBL/GenBank/DDBJ databases">
        <authorList>
            <consortium name="AG Swart"/>
            <person name="Singh M."/>
            <person name="Singh A."/>
            <person name="Seah K."/>
            <person name="Emmerich C."/>
        </authorList>
    </citation>
    <scope>NUCLEOTIDE SEQUENCE</scope>
    <source>
        <strain evidence="3">ATCC30299</strain>
    </source>
</reference>
<gene>
    <name evidence="3" type="ORF">BSTOLATCC_MIC57831</name>
</gene>
<evidence type="ECO:0000256" key="1">
    <source>
        <dbReference type="SAM" id="Coils"/>
    </source>
</evidence>
<comment type="caution">
    <text evidence="3">The sequence shown here is derived from an EMBL/GenBank/DDBJ whole genome shotgun (WGS) entry which is preliminary data.</text>
</comment>
<protein>
    <submittedName>
        <fullName evidence="3">Uncharacterized protein</fullName>
    </submittedName>
</protein>
<feature type="compositionally biased region" description="Basic and acidic residues" evidence="2">
    <location>
        <begin position="1"/>
        <end position="25"/>
    </location>
</feature>